<dbReference type="PANTHER" id="PTHR21021">
    <property type="entry name" value="GAF/PUTATIVE CYTOSKELETAL PROTEIN"/>
    <property type="match status" value="1"/>
</dbReference>
<dbReference type="InterPro" id="IPR000614">
    <property type="entry name" value="FRMsr_CS"/>
</dbReference>
<feature type="domain" description="GAF" evidence="2">
    <location>
        <begin position="17"/>
        <end position="166"/>
    </location>
</feature>
<dbReference type="InterPro" id="IPR029016">
    <property type="entry name" value="GAF-like_dom_sf"/>
</dbReference>
<proteinExistence type="inferred from homology"/>
<dbReference type="EMBL" id="WUUL01000007">
    <property type="protein sequence ID" value="MXQ54459.1"/>
    <property type="molecule type" value="Genomic_DNA"/>
</dbReference>
<comment type="similarity">
    <text evidence="1">Belongs to the free Met sulfoxide reductase family.</text>
</comment>
<dbReference type="FunFam" id="3.30.450.40:FF:000008">
    <property type="entry name" value="GAF domain-containing proteins"/>
    <property type="match status" value="1"/>
</dbReference>
<dbReference type="GO" id="GO:0033745">
    <property type="term" value="F:L-methionine-(R)-S-oxide reductase activity"/>
    <property type="evidence" value="ECO:0007669"/>
    <property type="project" value="TreeGrafter"/>
</dbReference>
<dbReference type="SUPFAM" id="SSF55781">
    <property type="entry name" value="GAF domain-like"/>
    <property type="match status" value="1"/>
</dbReference>
<comment type="caution">
    <text evidence="3">The sequence shown here is derived from an EMBL/GenBank/DDBJ whole genome shotgun (WGS) entry which is preliminary data.</text>
</comment>
<evidence type="ECO:0000313" key="3">
    <source>
        <dbReference type="EMBL" id="MXQ54459.1"/>
    </source>
</evidence>
<dbReference type="SMART" id="SM00065">
    <property type="entry name" value="GAF"/>
    <property type="match status" value="1"/>
</dbReference>
<evidence type="ECO:0000256" key="1">
    <source>
        <dbReference type="ARBA" id="ARBA00038454"/>
    </source>
</evidence>
<keyword evidence="4" id="KW-1185">Reference proteome</keyword>
<dbReference type="RefSeq" id="WP_160801815.1">
    <property type="nucleotide sequence ID" value="NZ_WUUL01000007.1"/>
</dbReference>
<name>A0A6I4VRW3_9BACL</name>
<gene>
    <name evidence="3" type="ORF">GSM42_12190</name>
</gene>
<evidence type="ECO:0000259" key="2">
    <source>
        <dbReference type="SMART" id="SM00065"/>
    </source>
</evidence>
<protein>
    <submittedName>
        <fullName evidence="3">GAF domain-containing protein</fullName>
    </submittedName>
</protein>
<dbReference type="Proteomes" id="UP000430692">
    <property type="component" value="Unassembled WGS sequence"/>
</dbReference>
<sequence length="168" mass="18665">MFHVQKPTGPKEAQYTSMTRQLKSLLEDERDWLANLSNTASFLAHSLHDINWVGFYLLKQNELVLGPFMGKPACVRIAVGKGVCGTAVAENRTQVVSDVHQFPGHIACDADSQSEIVIPLVVDNKIIGVLDIDSPIVNRFETVDKEYLEQLASILIDATDWENICLDV</sequence>
<dbReference type="Gene3D" id="3.30.450.40">
    <property type="match status" value="1"/>
</dbReference>
<dbReference type="AlphaFoldDB" id="A0A6I4VRW3"/>
<evidence type="ECO:0000313" key="4">
    <source>
        <dbReference type="Proteomes" id="UP000430692"/>
    </source>
</evidence>
<dbReference type="PANTHER" id="PTHR21021:SF15">
    <property type="entry name" value="FREE METHIONINE-R-SULFOXIDE REDUCTASE"/>
    <property type="match status" value="1"/>
</dbReference>
<reference evidence="3 4" key="1">
    <citation type="submission" date="2019-12" db="EMBL/GenBank/DDBJ databases">
        <title>Whole-genome analyses of novel actinobacteria.</title>
        <authorList>
            <person name="Sahin N."/>
            <person name="Saygin H."/>
        </authorList>
    </citation>
    <scope>NUCLEOTIDE SEQUENCE [LARGE SCALE GENOMIC DNA]</scope>
    <source>
        <strain evidence="3 4">KC615</strain>
    </source>
</reference>
<dbReference type="PROSITE" id="PS01320">
    <property type="entry name" value="UPF0067"/>
    <property type="match status" value="1"/>
</dbReference>
<dbReference type="Pfam" id="PF01590">
    <property type="entry name" value="GAF"/>
    <property type="match status" value="1"/>
</dbReference>
<organism evidence="3 4">
    <name type="scientific">Shimazuella alba</name>
    <dbReference type="NCBI Taxonomy" id="2690964"/>
    <lineage>
        <taxon>Bacteria</taxon>
        <taxon>Bacillati</taxon>
        <taxon>Bacillota</taxon>
        <taxon>Bacilli</taxon>
        <taxon>Bacillales</taxon>
        <taxon>Thermoactinomycetaceae</taxon>
        <taxon>Shimazuella</taxon>
    </lineage>
</organism>
<dbReference type="InterPro" id="IPR003018">
    <property type="entry name" value="GAF"/>
</dbReference>
<dbReference type="GO" id="GO:0005829">
    <property type="term" value="C:cytosol"/>
    <property type="evidence" value="ECO:0007669"/>
    <property type="project" value="TreeGrafter"/>
</dbReference>
<accession>A0A6I4VRW3</accession>
<dbReference type="InterPro" id="IPR051330">
    <property type="entry name" value="Phosphatase_reg/MetRdx"/>
</dbReference>